<dbReference type="SUPFAM" id="SSF51306">
    <property type="entry name" value="LexA/Signal peptidase"/>
    <property type="match status" value="1"/>
</dbReference>
<protein>
    <recommendedName>
        <fullName evidence="4 6">Signal peptidase I</fullName>
        <ecNumber evidence="3 6">3.4.21.89</ecNumber>
    </recommendedName>
</protein>
<organism evidence="8 9">
    <name type="scientific">Halomonas colorata</name>
    <dbReference type="NCBI Taxonomy" id="2742615"/>
    <lineage>
        <taxon>Bacteria</taxon>
        <taxon>Pseudomonadati</taxon>
        <taxon>Pseudomonadota</taxon>
        <taxon>Gammaproteobacteria</taxon>
        <taxon>Oceanospirillales</taxon>
        <taxon>Halomonadaceae</taxon>
        <taxon>Halomonas</taxon>
    </lineage>
</organism>
<keyword evidence="5 6" id="KW-0378">Hydrolase</keyword>
<reference evidence="8 9" key="1">
    <citation type="submission" date="2020-07" db="EMBL/GenBank/DDBJ databases">
        <title>Halophilic bacteria isolated from french cheeses.</title>
        <authorList>
            <person name="Kothe C.I."/>
            <person name="Farah-Kraiem B."/>
            <person name="Renault P."/>
            <person name="Dridi B."/>
        </authorList>
    </citation>
    <scope>NUCLEOTIDE SEQUENCE [LARGE SCALE GENOMIC DNA]</scope>
    <source>
        <strain evidence="8 9">FME20</strain>
    </source>
</reference>
<comment type="similarity">
    <text evidence="2 6">Belongs to the peptidase S26 family.</text>
</comment>
<evidence type="ECO:0000256" key="5">
    <source>
        <dbReference type="ARBA" id="ARBA00022801"/>
    </source>
</evidence>
<proteinExistence type="inferred from homology"/>
<dbReference type="Proteomes" id="UP001645038">
    <property type="component" value="Unassembled WGS sequence"/>
</dbReference>
<dbReference type="GO" id="GO:0009003">
    <property type="term" value="F:signal peptidase activity"/>
    <property type="evidence" value="ECO:0007669"/>
    <property type="project" value="UniProtKB-EC"/>
</dbReference>
<keyword evidence="9" id="KW-1185">Reference proteome</keyword>
<evidence type="ECO:0000256" key="1">
    <source>
        <dbReference type="ARBA" id="ARBA00000677"/>
    </source>
</evidence>
<dbReference type="PROSITE" id="PS00760">
    <property type="entry name" value="SPASE_I_2"/>
    <property type="match status" value="1"/>
</dbReference>
<feature type="transmembrane region" description="Helical" evidence="6">
    <location>
        <begin position="6"/>
        <end position="25"/>
    </location>
</feature>
<dbReference type="Pfam" id="PF10502">
    <property type="entry name" value="Peptidase_S26"/>
    <property type="match status" value="1"/>
</dbReference>
<comment type="caution">
    <text evidence="8">The sequence shown here is derived from an EMBL/GenBank/DDBJ whole genome shotgun (WGS) entry which is preliminary data.</text>
</comment>
<dbReference type="PANTHER" id="PTHR43390:SF1">
    <property type="entry name" value="CHLOROPLAST PROCESSING PEPTIDASE"/>
    <property type="match status" value="1"/>
</dbReference>
<dbReference type="InterPro" id="IPR036286">
    <property type="entry name" value="LexA/Signal_pep-like_sf"/>
</dbReference>
<dbReference type="InterPro" id="IPR019533">
    <property type="entry name" value="Peptidase_S26"/>
</dbReference>
<dbReference type="PANTHER" id="PTHR43390">
    <property type="entry name" value="SIGNAL PEPTIDASE I"/>
    <property type="match status" value="1"/>
</dbReference>
<gene>
    <name evidence="8" type="primary">lepB</name>
    <name evidence="8" type="ORF">EI547_13085</name>
</gene>
<dbReference type="InterPro" id="IPR019757">
    <property type="entry name" value="Pept_S26A_signal_pept_1_Lys-AS"/>
</dbReference>
<evidence type="ECO:0000259" key="7">
    <source>
        <dbReference type="Pfam" id="PF10502"/>
    </source>
</evidence>
<evidence type="ECO:0000256" key="2">
    <source>
        <dbReference type="ARBA" id="ARBA00009370"/>
    </source>
</evidence>
<comment type="subcellular location">
    <subcellularLocation>
        <location evidence="6">Membrane</location>
        <topology evidence="6">Multi-pass membrane protein</topology>
    </subcellularLocation>
</comment>
<feature type="domain" description="Peptidase S26" evidence="7">
    <location>
        <begin position="60"/>
        <end position="250"/>
    </location>
</feature>
<name>A0ABR9G0F2_9GAMM</name>
<dbReference type="PROSITE" id="PS00761">
    <property type="entry name" value="SPASE_I_3"/>
    <property type="match status" value="1"/>
</dbReference>
<keyword evidence="6" id="KW-0472">Membrane</keyword>
<dbReference type="NCBIfam" id="TIGR02227">
    <property type="entry name" value="sigpep_I_bact"/>
    <property type="match status" value="1"/>
</dbReference>
<evidence type="ECO:0000256" key="4">
    <source>
        <dbReference type="ARBA" id="ARBA00019232"/>
    </source>
</evidence>
<sequence length="267" mass="30396">MDFSLLLVLAVAISGVIYFIDAVWLRPKRRERLAKAEAATVEGVDGPTRDKLLKEPWPVDYARSFFPVLLVVLVVRSFIVEPFQIPSGSMRPTLEVGDFILVNKFAYGLRLPVVHDRILEVDDPERGDVMVFRFPDEPSVNFIKRVVGLPGDRIRYEDKQLYINDEPIAKTLVEEGPETAPQELLLQEQLGSASHAIYNNPRDPGPQMREVEVPEGHYFMMGDNRDHSNDSRYWGFVPEENIVGRAFAVWMHWDGGLPSFSSVRSIE</sequence>
<dbReference type="RefSeq" id="WP_192538880.1">
    <property type="nucleotide sequence ID" value="NZ_JABUZA010000038.1"/>
</dbReference>
<keyword evidence="6" id="KW-0812">Transmembrane</keyword>
<accession>A0ABR9G0F2</accession>
<comment type="caution">
    <text evidence="6">Lacks conserved residue(s) required for the propagation of feature annotation.</text>
</comment>
<dbReference type="CDD" id="cd06530">
    <property type="entry name" value="S26_SPase_I"/>
    <property type="match status" value="1"/>
</dbReference>
<evidence type="ECO:0000256" key="3">
    <source>
        <dbReference type="ARBA" id="ARBA00013208"/>
    </source>
</evidence>
<dbReference type="EC" id="3.4.21.89" evidence="3 6"/>
<keyword evidence="6" id="KW-1133">Transmembrane helix</keyword>
<evidence type="ECO:0000256" key="6">
    <source>
        <dbReference type="RuleBase" id="RU362042"/>
    </source>
</evidence>
<dbReference type="EMBL" id="RRZB01000033">
    <property type="protein sequence ID" value="MBE0464382.1"/>
    <property type="molecule type" value="Genomic_DNA"/>
</dbReference>
<comment type="catalytic activity">
    <reaction evidence="1 6">
        <text>Cleavage of hydrophobic, N-terminal signal or leader sequences from secreted and periplasmic proteins.</text>
        <dbReference type="EC" id="3.4.21.89"/>
    </reaction>
</comment>
<evidence type="ECO:0000313" key="9">
    <source>
        <dbReference type="Proteomes" id="UP001645038"/>
    </source>
</evidence>
<dbReference type="Gene3D" id="2.10.109.10">
    <property type="entry name" value="Umud Fragment, subunit A"/>
    <property type="match status" value="1"/>
</dbReference>
<dbReference type="InterPro" id="IPR019758">
    <property type="entry name" value="Pept_S26A_signal_pept_1_CS"/>
</dbReference>
<evidence type="ECO:0000313" key="8">
    <source>
        <dbReference type="EMBL" id="MBE0464382.1"/>
    </source>
</evidence>
<dbReference type="PRINTS" id="PR00727">
    <property type="entry name" value="LEADERPTASE"/>
</dbReference>
<dbReference type="InterPro" id="IPR000223">
    <property type="entry name" value="Pept_S26A_signal_pept_1"/>
</dbReference>
<keyword evidence="6" id="KW-0645">Protease</keyword>